<keyword evidence="1" id="KW-0812">Transmembrane</keyword>
<name>A0ABX6ADA0_STRVD</name>
<feature type="transmembrane region" description="Helical" evidence="1">
    <location>
        <begin position="83"/>
        <end position="102"/>
    </location>
</feature>
<gene>
    <name evidence="2" type="ORF">CP969_14475</name>
</gene>
<protein>
    <recommendedName>
        <fullName evidence="4">ABC transporter</fullName>
    </recommendedName>
</protein>
<accession>A0ABX6ADA0</accession>
<keyword evidence="1" id="KW-0472">Membrane</keyword>
<sequence length="201" mass="20921">MTRGLLLYARSRALPHTVLVLGATAVLAALGTRNLNAYLDPSRQVPVVALAPLFAAAVIGTSLHSASDELDRTAVRPWWRRRLVHLTALTGCAAVLLAATVYGHPSPFGPAAMVRNTLGCAGLGAGAAALLGARLSWLPVFGYVSAVYVGSANARDRLVPVWAWPVQPAGQHIAWVTAAVLLAAGAALYVARGARPEGRHA</sequence>
<evidence type="ECO:0008006" key="4">
    <source>
        <dbReference type="Google" id="ProtNLM"/>
    </source>
</evidence>
<reference evidence="2 3" key="1">
    <citation type="submission" date="2017-09" db="EMBL/GenBank/DDBJ databases">
        <authorList>
            <person name="Lee N."/>
            <person name="Cho B.-K."/>
        </authorList>
    </citation>
    <scope>NUCLEOTIDE SEQUENCE [LARGE SCALE GENOMIC DNA]</scope>
    <source>
        <strain evidence="2 3">ATCC 39115</strain>
    </source>
</reference>
<evidence type="ECO:0000256" key="1">
    <source>
        <dbReference type="SAM" id="Phobius"/>
    </source>
</evidence>
<dbReference type="Proteomes" id="UP000327143">
    <property type="component" value="Chromosome"/>
</dbReference>
<feature type="transmembrane region" description="Helical" evidence="1">
    <location>
        <begin position="108"/>
        <end position="128"/>
    </location>
</feature>
<evidence type="ECO:0000313" key="2">
    <source>
        <dbReference type="EMBL" id="QEU85782.1"/>
    </source>
</evidence>
<proteinExistence type="predicted"/>
<keyword evidence="1" id="KW-1133">Transmembrane helix</keyword>
<feature type="transmembrane region" description="Helical" evidence="1">
    <location>
        <begin position="44"/>
        <end position="63"/>
    </location>
</feature>
<keyword evidence="3" id="KW-1185">Reference proteome</keyword>
<organism evidence="2 3">
    <name type="scientific">Streptomyces viridosporus T7A</name>
    <dbReference type="NCBI Taxonomy" id="665577"/>
    <lineage>
        <taxon>Bacteria</taxon>
        <taxon>Bacillati</taxon>
        <taxon>Actinomycetota</taxon>
        <taxon>Actinomycetes</taxon>
        <taxon>Kitasatosporales</taxon>
        <taxon>Streptomycetaceae</taxon>
        <taxon>Streptomyces</taxon>
    </lineage>
</organism>
<dbReference type="EMBL" id="CP023700">
    <property type="protein sequence ID" value="QEU85782.1"/>
    <property type="molecule type" value="Genomic_DNA"/>
</dbReference>
<dbReference type="RefSeq" id="WP_016826237.1">
    <property type="nucleotide sequence ID" value="NZ_CP023700.1"/>
</dbReference>
<feature type="transmembrane region" description="Helical" evidence="1">
    <location>
        <begin position="135"/>
        <end position="152"/>
    </location>
</feature>
<evidence type="ECO:0000313" key="3">
    <source>
        <dbReference type="Proteomes" id="UP000327143"/>
    </source>
</evidence>
<feature type="transmembrane region" description="Helical" evidence="1">
    <location>
        <begin position="172"/>
        <end position="191"/>
    </location>
</feature>